<dbReference type="Proteomes" id="UP000327493">
    <property type="component" value="Chromosome 15"/>
</dbReference>
<sequence>MPTGRDLRQAVKDSVLVPATPHPPPPCLIDGGPVYTVRKLLVVRRRGRGRQYLVDWEGCGPEERSWVSASNILDPVRLRDYHQQHPEEPGPSNVGLRGRGTAFARTQGRGTPGEVPRDPGCTMDPRGRKQG</sequence>
<dbReference type="InterPro" id="IPR016197">
    <property type="entry name" value="Chromo-like_dom_sf"/>
</dbReference>
<proteinExistence type="predicted"/>
<dbReference type="SUPFAM" id="SSF54160">
    <property type="entry name" value="Chromo domain-like"/>
    <property type="match status" value="1"/>
</dbReference>
<reference evidence="4 5" key="1">
    <citation type="submission" date="2019-08" db="EMBL/GenBank/DDBJ databases">
        <title>A chromosome-level genome assembly, high-density linkage maps, and genome scans reveal the genomic architecture of hybrid incompatibilities underlying speciation via character displacement in darters (Percidae: Etheostominae).</title>
        <authorList>
            <person name="Moran R.L."/>
            <person name="Catchen J.M."/>
            <person name="Fuller R.C."/>
        </authorList>
    </citation>
    <scope>NUCLEOTIDE SEQUENCE [LARGE SCALE GENOMIC DNA]</scope>
    <source>
        <strain evidence="4">EspeVRDwgs_2016</strain>
        <tissue evidence="4">Muscle</tissue>
    </source>
</reference>
<evidence type="ECO:0000259" key="3">
    <source>
        <dbReference type="PROSITE" id="PS50013"/>
    </source>
</evidence>
<dbReference type="InterPro" id="IPR000953">
    <property type="entry name" value="Chromo/chromo_shadow_dom"/>
</dbReference>
<dbReference type="InterPro" id="IPR023780">
    <property type="entry name" value="Chromo_domain"/>
</dbReference>
<evidence type="ECO:0000256" key="1">
    <source>
        <dbReference type="ARBA" id="ARBA00004123"/>
    </source>
</evidence>
<accession>A0A5J5CUM2</accession>
<feature type="domain" description="Chromo" evidence="3">
    <location>
        <begin position="35"/>
        <end position="93"/>
    </location>
</feature>
<name>A0A5J5CUM2_9PERO</name>
<gene>
    <name evidence="4" type="ORF">FQN60_003483</name>
</gene>
<protein>
    <recommendedName>
        <fullName evidence="3">Chromo domain-containing protein</fullName>
    </recommendedName>
</protein>
<dbReference type="EMBL" id="VOFY01000015">
    <property type="protein sequence ID" value="KAA8584789.1"/>
    <property type="molecule type" value="Genomic_DNA"/>
</dbReference>
<organism evidence="4 5">
    <name type="scientific">Etheostoma spectabile</name>
    <name type="common">orangethroat darter</name>
    <dbReference type="NCBI Taxonomy" id="54343"/>
    <lineage>
        <taxon>Eukaryota</taxon>
        <taxon>Metazoa</taxon>
        <taxon>Chordata</taxon>
        <taxon>Craniata</taxon>
        <taxon>Vertebrata</taxon>
        <taxon>Euteleostomi</taxon>
        <taxon>Actinopterygii</taxon>
        <taxon>Neopterygii</taxon>
        <taxon>Teleostei</taxon>
        <taxon>Neoteleostei</taxon>
        <taxon>Acanthomorphata</taxon>
        <taxon>Eupercaria</taxon>
        <taxon>Perciformes</taxon>
        <taxon>Percoidei</taxon>
        <taxon>Percidae</taxon>
        <taxon>Etheostomatinae</taxon>
        <taxon>Etheostoma</taxon>
    </lineage>
</organism>
<dbReference type="GO" id="GO:0005634">
    <property type="term" value="C:nucleus"/>
    <property type="evidence" value="ECO:0007669"/>
    <property type="project" value="UniProtKB-SubCell"/>
</dbReference>
<dbReference type="Gene3D" id="2.40.50.40">
    <property type="match status" value="1"/>
</dbReference>
<comment type="caution">
    <text evidence="4">The sequence shown here is derived from an EMBL/GenBank/DDBJ whole genome shotgun (WGS) entry which is preliminary data.</text>
</comment>
<evidence type="ECO:0000256" key="2">
    <source>
        <dbReference type="SAM" id="MobiDB-lite"/>
    </source>
</evidence>
<keyword evidence="5" id="KW-1185">Reference proteome</keyword>
<dbReference type="AlphaFoldDB" id="A0A5J5CUM2"/>
<dbReference type="SMART" id="SM00298">
    <property type="entry name" value="CHROMO"/>
    <property type="match status" value="1"/>
</dbReference>
<dbReference type="Pfam" id="PF00385">
    <property type="entry name" value="Chromo"/>
    <property type="match status" value="1"/>
</dbReference>
<feature type="region of interest" description="Disordered" evidence="2">
    <location>
        <begin position="81"/>
        <end position="131"/>
    </location>
</feature>
<dbReference type="PROSITE" id="PS50013">
    <property type="entry name" value="CHROMO_2"/>
    <property type="match status" value="1"/>
</dbReference>
<comment type="subcellular location">
    <subcellularLocation>
        <location evidence="1">Nucleus</location>
    </subcellularLocation>
</comment>
<evidence type="ECO:0000313" key="4">
    <source>
        <dbReference type="EMBL" id="KAA8584789.1"/>
    </source>
</evidence>
<evidence type="ECO:0000313" key="5">
    <source>
        <dbReference type="Proteomes" id="UP000327493"/>
    </source>
</evidence>